<dbReference type="EMBL" id="KV417272">
    <property type="protein sequence ID" value="KZO99364.1"/>
    <property type="molecule type" value="Genomic_DNA"/>
</dbReference>
<organism evidence="1 2">
    <name type="scientific">Calocera viscosa (strain TUFC12733)</name>
    <dbReference type="NCBI Taxonomy" id="1330018"/>
    <lineage>
        <taxon>Eukaryota</taxon>
        <taxon>Fungi</taxon>
        <taxon>Dikarya</taxon>
        <taxon>Basidiomycota</taxon>
        <taxon>Agaricomycotina</taxon>
        <taxon>Dacrymycetes</taxon>
        <taxon>Dacrymycetales</taxon>
        <taxon>Dacrymycetaceae</taxon>
        <taxon>Calocera</taxon>
    </lineage>
</organism>
<proteinExistence type="predicted"/>
<dbReference type="AlphaFoldDB" id="A0A167Q346"/>
<gene>
    <name evidence="1" type="ORF">CALVIDRAFT_378989</name>
</gene>
<dbReference type="OrthoDB" id="2746474at2759"/>
<evidence type="ECO:0000313" key="1">
    <source>
        <dbReference type="EMBL" id="KZO99364.1"/>
    </source>
</evidence>
<keyword evidence="2" id="KW-1185">Reference proteome</keyword>
<name>A0A167Q346_CALVF</name>
<accession>A0A167Q346</accession>
<evidence type="ECO:0008006" key="3">
    <source>
        <dbReference type="Google" id="ProtNLM"/>
    </source>
</evidence>
<dbReference type="Proteomes" id="UP000076738">
    <property type="component" value="Unassembled WGS sequence"/>
</dbReference>
<sequence>MKKPPPSGRRNRRLCSFINKLKGSSEFVHMEGVLSSSDPTTLGKHLPALPPELYEAIVAVVDDTRDLLRLCLVNSLLHDITVRYLYRRLKLKDFRRAIGACILILKKPAVAAYITHLDADFGEVPDWIVHQWPKPKIFLYTFAPAYCRIMFRAFRLMTKLQHLTFKNTSPLGRLPAMNLAQSGIQVASLNLPTSIFEHVILQSQSLLEDLEIHDGPSFSIPVLQQTAIPRLKRLVAFHEDARYLIPGRPVVEFRPLDTLLEKHVPGCLDILAQSTGPLRRVKLLMMRIDGMFFIRACAAIPHVVDLIIHAMENVQYTVFGSTP</sequence>
<reference evidence="1 2" key="1">
    <citation type="journal article" date="2016" name="Mol. Biol. Evol.">
        <title>Comparative Genomics of Early-Diverging Mushroom-Forming Fungi Provides Insights into the Origins of Lignocellulose Decay Capabilities.</title>
        <authorList>
            <person name="Nagy L.G."/>
            <person name="Riley R."/>
            <person name="Tritt A."/>
            <person name="Adam C."/>
            <person name="Daum C."/>
            <person name="Floudas D."/>
            <person name="Sun H."/>
            <person name="Yadav J.S."/>
            <person name="Pangilinan J."/>
            <person name="Larsson K.H."/>
            <person name="Matsuura K."/>
            <person name="Barry K."/>
            <person name="Labutti K."/>
            <person name="Kuo R."/>
            <person name="Ohm R.A."/>
            <person name="Bhattacharya S.S."/>
            <person name="Shirouzu T."/>
            <person name="Yoshinaga Y."/>
            <person name="Martin F.M."/>
            <person name="Grigoriev I.V."/>
            <person name="Hibbett D.S."/>
        </authorList>
    </citation>
    <scope>NUCLEOTIDE SEQUENCE [LARGE SCALE GENOMIC DNA]</scope>
    <source>
        <strain evidence="1 2">TUFC12733</strain>
    </source>
</reference>
<evidence type="ECO:0000313" key="2">
    <source>
        <dbReference type="Proteomes" id="UP000076738"/>
    </source>
</evidence>
<protein>
    <recommendedName>
        <fullName evidence="3">F-box domain-containing protein</fullName>
    </recommendedName>
</protein>